<dbReference type="Gene3D" id="3.40.50.2000">
    <property type="entry name" value="Glycogen Phosphorylase B"/>
    <property type="match status" value="2"/>
</dbReference>
<evidence type="ECO:0000259" key="1">
    <source>
        <dbReference type="Pfam" id="PF00534"/>
    </source>
</evidence>
<dbReference type="EMBL" id="VLLK01000002">
    <property type="protein sequence ID" value="TWJ06537.1"/>
    <property type="molecule type" value="Genomic_DNA"/>
</dbReference>
<dbReference type="InterPro" id="IPR001296">
    <property type="entry name" value="Glyco_trans_1"/>
</dbReference>
<dbReference type="SUPFAM" id="SSF53756">
    <property type="entry name" value="UDP-Glycosyltransferase/glycogen phosphorylase"/>
    <property type="match status" value="1"/>
</dbReference>
<proteinExistence type="predicted"/>
<dbReference type="PANTHER" id="PTHR12526:SF627">
    <property type="entry name" value="D-RHAMNOSYLTRANSFERASE WBPZ"/>
    <property type="match status" value="1"/>
</dbReference>
<dbReference type="Pfam" id="PF13439">
    <property type="entry name" value="Glyco_transf_4"/>
    <property type="match status" value="1"/>
</dbReference>
<evidence type="ECO:0000313" key="3">
    <source>
        <dbReference type="EMBL" id="TWJ06537.1"/>
    </source>
</evidence>
<dbReference type="Pfam" id="PF00534">
    <property type="entry name" value="Glycos_transf_1"/>
    <property type="match status" value="1"/>
</dbReference>
<dbReference type="InterPro" id="IPR028098">
    <property type="entry name" value="Glyco_trans_4-like_N"/>
</dbReference>
<dbReference type="OrthoDB" id="9806708at2"/>
<keyword evidence="4" id="KW-1185">Reference proteome</keyword>
<dbReference type="RefSeq" id="WP_067597522.1">
    <property type="nucleotide sequence ID" value="NZ_CP015963.1"/>
</dbReference>
<keyword evidence="3" id="KW-0808">Transferase</keyword>
<gene>
    <name evidence="3" type="ORF">JN10_2071</name>
</gene>
<sequence length="348" mass="38001">MIKVAHLLDDFAMGGVTRALTLFDEPALAARVHSKVTPVNSDARLAPCIKADLIVDHMALSWKRLVFLASLRARNPKARIVHVEHSYTASFERVHVTSKARFRAMLKFAASLVDEFICVSNAQKNWLAQVVGIKADKLSVIYPWTDRTELFDIDTARKHRGPKMRLLAYGRYAPVKNFDALIEAMRHVPPDVVDLTIFGDGPDGEKLEELSADLGNVRVLGPCDTPGTYLAECDAVIIPSKSEAFGLVATEARMAGRAIIVANVDGLPEQVGSGGFVATMGNAGEISQVIHDAAKRDLVQMGIQGRTEVRGQSEEIILRWIRLFERAADQLAGGAKTFGGREMIEAAS</sequence>
<protein>
    <submittedName>
        <fullName evidence="3">Glycosyltransferase involved in cell wall biosynthesis</fullName>
    </submittedName>
</protein>
<comment type="caution">
    <text evidence="3">The sequence shown here is derived from an EMBL/GenBank/DDBJ whole genome shotgun (WGS) entry which is preliminary data.</text>
</comment>
<dbReference type="Proteomes" id="UP000320547">
    <property type="component" value="Unassembled WGS sequence"/>
</dbReference>
<dbReference type="PANTHER" id="PTHR12526">
    <property type="entry name" value="GLYCOSYLTRANSFERASE"/>
    <property type="match status" value="1"/>
</dbReference>
<accession>A0A562ULP5</accession>
<feature type="domain" description="Glycosyltransferase subfamily 4-like N-terminal" evidence="2">
    <location>
        <begin position="50"/>
        <end position="146"/>
    </location>
</feature>
<evidence type="ECO:0000259" key="2">
    <source>
        <dbReference type="Pfam" id="PF13439"/>
    </source>
</evidence>
<dbReference type="AlphaFoldDB" id="A0A562ULP5"/>
<dbReference type="CDD" id="cd03801">
    <property type="entry name" value="GT4_PimA-like"/>
    <property type="match status" value="1"/>
</dbReference>
<reference evidence="3 4" key="1">
    <citation type="submission" date="2019-07" db="EMBL/GenBank/DDBJ databases">
        <title>Genomic Encyclopedia of Archaeal and Bacterial Type Strains, Phase II (KMG-II): from individual species to whole genera.</title>
        <authorList>
            <person name="Goeker M."/>
        </authorList>
    </citation>
    <scope>NUCLEOTIDE SEQUENCE [LARGE SCALE GENOMIC DNA]</scope>
    <source>
        <strain evidence="3 4">ATCC BAA-2084</strain>
    </source>
</reference>
<dbReference type="STRING" id="476157.GCA_001663155_00747"/>
<organism evidence="3 4">
    <name type="scientific">Altererythrobacter ishigakiensis</name>
    <dbReference type="NCBI Taxonomy" id="476157"/>
    <lineage>
        <taxon>Bacteria</taxon>
        <taxon>Pseudomonadati</taxon>
        <taxon>Pseudomonadota</taxon>
        <taxon>Alphaproteobacteria</taxon>
        <taxon>Sphingomonadales</taxon>
        <taxon>Erythrobacteraceae</taxon>
        <taxon>Altererythrobacter</taxon>
    </lineage>
</organism>
<evidence type="ECO:0000313" key="4">
    <source>
        <dbReference type="Proteomes" id="UP000320547"/>
    </source>
</evidence>
<dbReference type="GO" id="GO:0016757">
    <property type="term" value="F:glycosyltransferase activity"/>
    <property type="evidence" value="ECO:0007669"/>
    <property type="project" value="InterPro"/>
</dbReference>
<feature type="domain" description="Glycosyl transferase family 1" evidence="1">
    <location>
        <begin position="160"/>
        <end position="293"/>
    </location>
</feature>
<name>A0A562ULP5_9SPHN</name>